<proteinExistence type="predicted"/>
<dbReference type="Proteomes" id="UP001195483">
    <property type="component" value="Unassembled WGS sequence"/>
</dbReference>
<protein>
    <submittedName>
        <fullName evidence="1">Uncharacterized protein</fullName>
    </submittedName>
</protein>
<comment type="caution">
    <text evidence="1">The sequence shown here is derived from an EMBL/GenBank/DDBJ whole genome shotgun (WGS) entry which is preliminary data.</text>
</comment>
<accession>A0AAE0SUE5</accession>
<gene>
    <name evidence="1" type="ORF">CHS0354_025826</name>
</gene>
<evidence type="ECO:0000313" key="1">
    <source>
        <dbReference type="EMBL" id="KAK3598143.1"/>
    </source>
</evidence>
<keyword evidence="2" id="KW-1185">Reference proteome</keyword>
<name>A0AAE0SUE5_9BIVA</name>
<dbReference type="AlphaFoldDB" id="A0AAE0SUE5"/>
<reference evidence="1" key="2">
    <citation type="journal article" date="2021" name="Genome Biol. Evol.">
        <title>Developing a high-quality reference genome for a parasitic bivalve with doubly uniparental inheritance (Bivalvia: Unionida).</title>
        <authorList>
            <person name="Smith C.H."/>
        </authorList>
    </citation>
    <scope>NUCLEOTIDE SEQUENCE</scope>
    <source>
        <strain evidence="1">CHS0354</strain>
        <tissue evidence="1">Mantle</tissue>
    </source>
</reference>
<evidence type="ECO:0000313" key="2">
    <source>
        <dbReference type="Proteomes" id="UP001195483"/>
    </source>
</evidence>
<organism evidence="1 2">
    <name type="scientific">Potamilus streckersoni</name>
    <dbReference type="NCBI Taxonomy" id="2493646"/>
    <lineage>
        <taxon>Eukaryota</taxon>
        <taxon>Metazoa</taxon>
        <taxon>Spiralia</taxon>
        <taxon>Lophotrochozoa</taxon>
        <taxon>Mollusca</taxon>
        <taxon>Bivalvia</taxon>
        <taxon>Autobranchia</taxon>
        <taxon>Heteroconchia</taxon>
        <taxon>Palaeoheterodonta</taxon>
        <taxon>Unionida</taxon>
        <taxon>Unionoidea</taxon>
        <taxon>Unionidae</taxon>
        <taxon>Ambleminae</taxon>
        <taxon>Lampsilini</taxon>
        <taxon>Potamilus</taxon>
    </lineage>
</organism>
<reference evidence="1" key="3">
    <citation type="submission" date="2023-05" db="EMBL/GenBank/DDBJ databases">
        <authorList>
            <person name="Smith C.H."/>
        </authorList>
    </citation>
    <scope>NUCLEOTIDE SEQUENCE</scope>
    <source>
        <strain evidence="1">CHS0354</strain>
        <tissue evidence="1">Mantle</tissue>
    </source>
</reference>
<dbReference type="AntiFam" id="ANF00013">
    <property type="entry name" value="tRNA translation"/>
</dbReference>
<reference evidence="1" key="1">
    <citation type="journal article" date="2021" name="Genome Biol. Evol.">
        <title>A High-Quality Reference Genome for a Parasitic Bivalve with Doubly Uniparental Inheritance (Bivalvia: Unionida).</title>
        <authorList>
            <person name="Smith C.H."/>
        </authorList>
    </citation>
    <scope>NUCLEOTIDE SEQUENCE</scope>
    <source>
        <strain evidence="1">CHS0354</strain>
    </source>
</reference>
<dbReference type="EMBL" id="JAEAOA010001544">
    <property type="protein sequence ID" value="KAK3598143.1"/>
    <property type="molecule type" value="Genomic_DNA"/>
</dbReference>
<sequence length="103" mass="11833">MLLVAVAILVAFVDVILIVAVEIAIEATVSYKYYPNHKKLQWKARYCEGLVAKLDKASDYGSGDCRFESCRARYETFIQTKKVQNHMLSSEYLKDSFIVIIYK</sequence>